<dbReference type="AlphaFoldDB" id="X1MA92"/>
<dbReference type="SUPFAM" id="SSF53383">
    <property type="entry name" value="PLP-dependent transferases"/>
    <property type="match status" value="1"/>
</dbReference>
<dbReference type="Gene3D" id="3.90.1150.10">
    <property type="entry name" value="Aspartate Aminotransferase, domain 1"/>
    <property type="match status" value="1"/>
</dbReference>
<evidence type="ECO:0008006" key="2">
    <source>
        <dbReference type="Google" id="ProtNLM"/>
    </source>
</evidence>
<sequence>LPKWPIVTEEDVAAIQRVIERRDFWGKENEEVIGLEKEYSEYTGMKYCLALNSGTAALHACIAGIGIEPGDEVLVPALTFLASATAVLHHNAIPVFVDIDPRTFNIDPNKIEEKITDRTKAIMAVDYHGLPADYDEIYSVARKHNLVVIEDGSQAAGAEYKGRKVGSLGDISGMSIMPLKALPGGGEGGLLCTNNEVYRDLADMVRMFGEIVSSGEEREYNAYTMGWNYRICPFSAAMARSELKRLDKYMQARREKVAYISKALSEIPGIIPPYVPDDRTHS</sequence>
<dbReference type="PANTHER" id="PTHR30244:SF34">
    <property type="entry name" value="DTDP-4-AMINO-4,6-DIDEOXYGALACTOSE TRANSAMINASE"/>
    <property type="match status" value="1"/>
</dbReference>
<dbReference type="GO" id="GO:0008483">
    <property type="term" value="F:transaminase activity"/>
    <property type="evidence" value="ECO:0007669"/>
    <property type="project" value="TreeGrafter"/>
</dbReference>
<dbReference type="Gene3D" id="3.40.640.10">
    <property type="entry name" value="Type I PLP-dependent aspartate aminotransferase-like (Major domain)"/>
    <property type="match status" value="1"/>
</dbReference>
<dbReference type="GO" id="GO:0030170">
    <property type="term" value="F:pyridoxal phosphate binding"/>
    <property type="evidence" value="ECO:0007669"/>
    <property type="project" value="TreeGrafter"/>
</dbReference>
<proteinExistence type="predicted"/>
<feature type="non-terminal residue" evidence="1">
    <location>
        <position position="1"/>
    </location>
</feature>
<dbReference type="EMBL" id="BARV01017895">
    <property type="protein sequence ID" value="GAI28537.1"/>
    <property type="molecule type" value="Genomic_DNA"/>
</dbReference>
<accession>X1MA92</accession>
<organism evidence="1">
    <name type="scientific">marine sediment metagenome</name>
    <dbReference type="NCBI Taxonomy" id="412755"/>
    <lineage>
        <taxon>unclassified sequences</taxon>
        <taxon>metagenomes</taxon>
        <taxon>ecological metagenomes</taxon>
    </lineage>
</organism>
<feature type="non-terminal residue" evidence="1">
    <location>
        <position position="282"/>
    </location>
</feature>
<dbReference type="InterPro" id="IPR015422">
    <property type="entry name" value="PyrdxlP-dep_Trfase_small"/>
</dbReference>
<dbReference type="Pfam" id="PF01041">
    <property type="entry name" value="DegT_DnrJ_EryC1"/>
    <property type="match status" value="1"/>
</dbReference>
<comment type="caution">
    <text evidence="1">The sequence shown here is derived from an EMBL/GenBank/DDBJ whole genome shotgun (WGS) entry which is preliminary data.</text>
</comment>
<evidence type="ECO:0000313" key="1">
    <source>
        <dbReference type="EMBL" id="GAI28537.1"/>
    </source>
</evidence>
<name>X1MA92_9ZZZZ</name>
<dbReference type="GO" id="GO:0000271">
    <property type="term" value="P:polysaccharide biosynthetic process"/>
    <property type="evidence" value="ECO:0007669"/>
    <property type="project" value="TreeGrafter"/>
</dbReference>
<dbReference type="InterPro" id="IPR015424">
    <property type="entry name" value="PyrdxlP-dep_Trfase"/>
</dbReference>
<reference evidence="1" key="1">
    <citation type="journal article" date="2014" name="Front. Microbiol.">
        <title>High frequency of phylogenetically diverse reductive dehalogenase-homologous genes in deep subseafloor sedimentary metagenomes.</title>
        <authorList>
            <person name="Kawai M."/>
            <person name="Futagami T."/>
            <person name="Toyoda A."/>
            <person name="Takaki Y."/>
            <person name="Nishi S."/>
            <person name="Hori S."/>
            <person name="Arai W."/>
            <person name="Tsubouchi T."/>
            <person name="Morono Y."/>
            <person name="Uchiyama I."/>
            <person name="Ito T."/>
            <person name="Fujiyama A."/>
            <person name="Inagaki F."/>
            <person name="Takami H."/>
        </authorList>
    </citation>
    <scope>NUCLEOTIDE SEQUENCE</scope>
    <source>
        <strain evidence="1">Expedition CK06-06</strain>
    </source>
</reference>
<dbReference type="CDD" id="cd00616">
    <property type="entry name" value="AHBA_syn"/>
    <property type="match status" value="1"/>
</dbReference>
<dbReference type="PANTHER" id="PTHR30244">
    <property type="entry name" value="TRANSAMINASE"/>
    <property type="match status" value="1"/>
</dbReference>
<dbReference type="InterPro" id="IPR000653">
    <property type="entry name" value="DegT/StrS_aminotransferase"/>
</dbReference>
<gene>
    <name evidence="1" type="ORF">S06H3_30392</name>
</gene>
<protein>
    <recommendedName>
        <fullName evidence="2">DegT/DnrJ/EryC1/StrS family aminotransferase</fullName>
    </recommendedName>
</protein>
<dbReference type="InterPro" id="IPR015421">
    <property type="entry name" value="PyrdxlP-dep_Trfase_major"/>
</dbReference>